<feature type="compositionally biased region" description="Polar residues" evidence="1">
    <location>
        <begin position="221"/>
        <end position="243"/>
    </location>
</feature>
<evidence type="ECO:0000256" key="1">
    <source>
        <dbReference type="SAM" id="MobiDB-lite"/>
    </source>
</evidence>
<dbReference type="eggNOG" id="ENOG502S084">
    <property type="taxonomic scope" value="Eukaryota"/>
</dbReference>
<evidence type="ECO:0000313" key="3">
    <source>
        <dbReference type="Proteomes" id="UP000011777"/>
    </source>
</evidence>
<gene>
    <name evidence="2" type="ORF">G210_3651</name>
</gene>
<name>M3HFX2_CANMX</name>
<keyword evidence="3" id="KW-1185">Reference proteome</keyword>
<feature type="compositionally biased region" description="Polar residues" evidence="1">
    <location>
        <begin position="192"/>
        <end position="204"/>
    </location>
</feature>
<proteinExistence type="predicted"/>
<dbReference type="Proteomes" id="UP000011777">
    <property type="component" value="Unassembled WGS sequence"/>
</dbReference>
<organism evidence="2 3">
    <name type="scientific">Candida maltosa (strain Xu316)</name>
    <name type="common">Yeast</name>
    <dbReference type="NCBI Taxonomy" id="1245528"/>
    <lineage>
        <taxon>Eukaryota</taxon>
        <taxon>Fungi</taxon>
        <taxon>Dikarya</taxon>
        <taxon>Ascomycota</taxon>
        <taxon>Saccharomycotina</taxon>
        <taxon>Pichiomycetes</taxon>
        <taxon>Debaryomycetaceae</taxon>
        <taxon>Candida/Lodderomyces clade</taxon>
        <taxon>Candida</taxon>
    </lineage>
</organism>
<feature type="region of interest" description="Disordered" evidence="1">
    <location>
        <begin position="58"/>
        <end position="80"/>
    </location>
</feature>
<evidence type="ECO:0000313" key="2">
    <source>
        <dbReference type="EMBL" id="EMG46117.1"/>
    </source>
</evidence>
<feature type="compositionally biased region" description="Basic and acidic residues" evidence="1">
    <location>
        <begin position="58"/>
        <end position="73"/>
    </location>
</feature>
<dbReference type="STRING" id="1245528.M3HFX2"/>
<accession>M3HFX2</accession>
<dbReference type="OrthoDB" id="4083304at2759"/>
<dbReference type="HOGENOM" id="CLU_595794_0_0_1"/>
<comment type="caution">
    <text evidence="2">The sequence shown here is derived from an EMBL/GenBank/DDBJ whole genome shotgun (WGS) entry which is preliminary data.</text>
</comment>
<protein>
    <submittedName>
        <fullName evidence="2">Uncharacterized protein</fullName>
    </submittedName>
</protein>
<dbReference type="EMBL" id="AOGT01002134">
    <property type="protein sequence ID" value="EMG46117.1"/>
    <property type="molecule type" value="Genomic_DNA"/>
</dbReference>
<feature type="region of interest" description="Disordered" evidence="1">
    <location>
        <begin position="171"/>
        <end position="255"/>
    </location>
</feature>
<dbReference type="OMA" id="QCERCQN"/>
<sequence length="459" mass="53056">MRELRPDFQQSLTELIQNELHEARRDDSLKIIRLEQEIESLKTTIQAKDELIEKLTKQLQESKDDNSKREKSILDSVLMPSPAKKRVSLTASTKNMNAPKPPTSSVDTRLVQSMYDRIHTMETQYSDSEIEEDEDGNLRISPKKSIVQFSSQGSVNFSPKRKLIFLPNKNNTHVSPLRKIPKLEAKEGNSADIPTQYSSSSPSITDHELLSSPTKPGRSAVTKNNKSKTTYDTSKVSESNNELPNPFDSQQQEDEDEVVEVVEDSQEHYEEVVLSSSPVPTQVDISIPPDLVTINQQRQYRLQFYINKYENDPTFKISFKNHPVKLIGWDFSDFVVNDNYRPDEFTKFLRRNNIKDKKKYDAFKKVYGDKEEVKKFGNFDDKLSQIFDKFQSPPGFMRSEFPNTQELARRKEIIAERQKNRLNRRVQAAITVEDGVQTGEFIFGIDIFNKFVVSGRYYE</sequence>
<reference evidence="2 3" key="1">
    <citation type="submission" date="2013-02" db="EMBL/GenBank/DDBJ databases">
        <title>Genome sequence of Candida maltosa Xu316, a potential industrial strain for xylitol and ethanol production.</title>
        <authorList>
            <person name="Yu J."/>
            <person name="Wang Q."/>
            <person name="Geng X."/>
            <person name="Bao W."/>
            <person name="He P."/>
            <person name="Cai J."/>
        </authorList>
    </citation>
    <scope>NUCLEOTIDE SEQUENCE [LARGE SCALE GENOMIC DNA]</scope>
    <source>
        <strain evidence="3">Xu316</strain>
    </source>
</reference>
<dbReference type="AlphaFoldDB" id="M3HFX2"/>